<proteinExistence type="inferred from homology"/>
<name>A0A4Q7N168_9BACT</name>
<dbReference type="Gene3D" id="2.40.170.20">
    <property type="entry name" value="TonB-dependent receptor, beta-barrel domain"/>
    <property type="match status" value="1"/>
</dbReference>
<evidence type="ECO:0000256" key="7">
    <source>
        <dbReference type="PROSITE-ProRule" id="PRU01360"/>
    </source>
</evidence>
<keyword evidence="2 7" id="KW-0813">Transport</keyword>
<dbReference type="NCBIfam" id="TIGR04056">
    <property type="entry name" value="OMP_RagA_SusC"/>
    <property type="match status" value="1"/>
</dbReference>
<gene>
    <name evidence="9" type="ORF">EV199_0943</name>
</gene>
<evidence type="ECO:0000256" key="2">
    <source>
        <dbReference type="ARBA" id="ARBA00022448"/>
    </source>
</evidence>
<dbReference type="PROSITE" id="PS52016">
    <property type="entry name" value="TONB_DEPENDENT_REC_3"/>
    <property type="match status" value="1"/>
</dbReference>
<dbReference type="AlphaFoldDB" id="A0A4Q7N168"/>
<dbReference type="Pfam" id="PF07715">
    <property type="entry name" value="Plug"/>
    <property type="match status" value="1"/>
</dbReference>
<dbReference type="Gene3D" id="2.60.40.1120">
    <property type="entry name" value="Carboxypeptidase-like, regulatory domain"/>
    <property type="match status" value="1"/>
</dbReference>
<comment type="caution">
    <text evidence="9">The sequence shown here is derived from an EMBL/GenBank/DDBJ whole genome shotgun (WGS) entry which is preliminary data.</text>
</comment>
<dbReference type="InterPro" id="IPR023996">
    <property type="entry name" value="TonB-dep_OMP_SusC/RagA"/>
</dbReference>
<evidence type="ECO:0000259" key="8">
    <source>
        <dbReference type="Pfam" id="PF07715"/>
    </source>
</evidence>
<dbReference type="OrthoDB" id="9768177at2"/>
<feature type="domain" description="TonB-dependent receptor plug" evidence="8">
    <location>
        <begin position="211"/>
        <end position="321"/>
    </location>
</feature>
<reference evidence="9 10" key="1">
    <citation type="submission" date="2019-02" db="EMBL/GenBank/DDBJ databases">
        <title>Genomic Encyclopedia of Type Strains, Phase IV (KMG-IV): sequencing the most valuable type-strain genomes for metagenomic binning, comparative biology and taxonomic classification.</title>
        <authorList>
            <person name="Goeker M."/>
        </authorList>
    </citation>
    <scope>NUCLEOTIDE SEQUENCE [LARGE SCALE GENOMIC DNA]</scope>
    <source>
        <strain evidence="9 10">DSM 18116</strain>
    </source>
</reference>
<dbReference type="GO" id="GO:0009279">
    <property type="term" value="C:cell outer membrane"/>
    <property type="evidence" value="ECO:0007669"/>
    <property type="project" value="UniProtKB-SubCell"/>
</dbReference>
<keyword evidence="10" id="KW-1185">Reference proteome</keyword>
<dbReference type="SUPFAM" id="SSF49464">
    <property type="entry name" value="Carboxypeptidase regulatory domain-like"/>
    <property type="match status" value="1"/>
</dbReference>
<dbReference type="SUPFAM" id="SSF56935">
    <property type="entry name" value="Porins"/>
    <property type="match status" value="1"/>
</dbReference>
<evidence type="ECO:0000256" key="4">
    <source>
        <dbReference type="ARBA" id="ARBA00022692"/>
    </source>
</evidence>
<keyword evidence="4 7" id="KW-0812">Transmembrane</keyword>
<evidence type="ECO:0000256" key="3">
    <source>
        <dbReference type="ARBA" id="ARBA00022452"/>
    </source>
</evidence>
<evidence type="ECO:0000313" key="10">
    <source>
        <dbReference type="Proteomes" id="UP000293874"/>
    </source>
</evidence>
<evidence type="ECO:0000256" key="1">
    <source>
        <dbReference type="ARBA" id="ARBA00004571"/>
    </source>
</evidence>
<dbReference type="InterPro" id="IPR039426">
    <property type="entry name" value="TonB-dep_rcpt-like"/>
</dbReference>
<accession>A0A4Q7N168</accession>
<keyword evidence="3 7" id="KW-1134">Transmembrane beta strand</keyword>
<keyword evidence="6 7" id="KW-0998">Cell outer membrane</keyword>
<evidence type="ECO:0000256" key="6">
    <source>
        <dbReference type="ARBA" id="ARBA00023237"/>
    </source>
</evidence>
<evidence type="ECO:0000256" key="5">
    <source>
        <dbReference type="ARBA" id="ARBA00023136"/>
    </source>
</evidence>
<organism evidence="9 10">
    <name type="scientific">Pseudobacter ginsenosidimutans</name>
    <dbReference type="NCBI Taxonomy" id="661488"/>
    <lineage>
        <taxon>Bacteria</taxon>
        <taxon>Pseudomonadati</taxon>
        <taxon>Bacteroidota</taxon>
        <taxon>Chitinophagia</taxon>
        <taxon>Chitinophagales</taxon>
        <taxon>Chitinophagaceae</taxon>
        <taxon>Pseudobacter</taxon>
    </lineage>
</organism>
<dbReference type="RefSeq" id="WP_130539489.1">
    <property type="nucleotide sequence ID" value="NZ_CP042431.1"/>
</dbReference>
<dbReference type="EMBL" id="SGXA01000001">
    <property type="protein sequence ID" value="RZS75083.1"/>
    <property type="molecule type" value="Genomic_DNA"/>
</dbReference>
<comment type="similarity">
    <text evidence="7">Belongs to the TonB-dependent receptor family.</text>
</comment>
<dbReference type="InterPro" id="IPR012910">
    <property type="entry name" value="Plug_dom"/>
</dbReference>
<sequence>MKRIVLFFIFVVLLQFIYSTGYGQKPVSLEAKEENLVTVLRSIQSQSGYSIIWVDKQMQIANKVTISLKAVSIQDALAKIFANQPLSYIIEEDGKRVIIQAKKKNAKQDQQGGRTVDIKGKVVNRQGEPIAGATISEQGADRYTASVADGTFILRDVDENAMLLISSIGYETKTVKAGGSGSLRVELTVAAMQMQEVTIVNTGYQQIGRERSTGSYEFIKKDDLNRQVGTNILNRLEGVSSSILFDRRNLSPGQNTISQNNLIIRGLSTLSEGMKAPLVVVNNFPYEGDINNINPSDVENITILKDAAAASIWGAKAANGVIVITTKKGQFNQPVRASFSANANTYEKPDLNYYPQMPVADFVEVEKYLFDQGFYNGILNSPVAPAVSPVVEILNNKRAGITNPAEADRLIEALKKEDVRNEFEKYIYRQPVLQQYALNLSGGTEKVRYLITGGLDQSPGVLKGDQMRRITFRTDNTFVLTDKLDLQLGVAYANTKTENNSMGEYGDENYNYRGGAMFIYPYARFVGDDGNQLTFPKNYREGYTDTAGNGQLLDWKYRPLDELELNPRTINTQDITANLEAKFKINRNINLTFRYQYEQSNIDSRSLNKAESYFSRNTVNLFTEIIDGQVIRRVPEGGILRLFNQKLVAQSANIQANFNKTWAQKHNLFAIAGGEIRNAVMNQNNSITYGYLESNSSVANVDYVTPFPRYGNRGEAQIPPGYSINKLTDRFVSLLANAAYTYDGRYILSASFRRDASNLFGVSTNNKWKPFWSVGGSWNLSKENFYDFDLLPFLQFNATYGVQGNANNTISPYTIIQFEGAQYSIINQPYANINTPGNPELSWEKTRQLNLRLEFQSAGNKLTGRFEMYRKNSIDLIYNSTIDPTNGIGSVARNSASMLTKGFEAELNYKALDREVKWVMGLSLNTIQNKVTDYLLEDKDRSLSGIINSSGAGIIPVRGLQPYSILSFPFAGLDPQTGNPRGWLGKEISSNYFEINRQSIDTGSMVRHGSAIPTVFGNFRHTISYKNISLHFSIAYRLGYYFRKRAISYNELVSSGLGQVDYVNRWQKPGDETMTTVPSFLYPDDSYGARDLFYAQSSVNVLKGDNIQLQNVNLQYTLGKNKLPFKFMRSFSVFVAANNLGYIWRANDQKLDPDVPFAFYPRLRSYAAGATVEF</sequence>
<dbReference type="InterPro" id="IPR036942">
    <property type="entry name" value="Beta-barrel_TonB_sf"/>
</dbReference>
<evidence type="ECO:0000313" key="9">
    <source>
        <dbReference type="EMBL" id="RZS75083.1"/>
    </source>
</evidence>
<protein>
    <submittedName>
        <fullName evidence="9">TonB-linked SusC/RagA family outer membrane protein</fullName>
    </submittedName>
</protein>
<dbReference type="InterPro" id="IPR023997">
    <property type="entry name" value="TonB-dep_OMP_SusC/RagA_CS"/>
</dbReference>
<dbReference type="InterPro" id="IPR008969">
    <property type="entry name" value="CarboxyPept-like_regulatory"/>
</dbReference>
<keyword evidence="5 7" id="KW-0472">Membrane</keyword>
<dbReference type="Proteomes" id="UP000293874">
    <property type="component" value="Unassembled WGS sequence"/>
</dbReference>
<comment type="subcellular location">
    <subcellularLocation>
        <location evidence="1 7">Cell outer membrane</location>
        <topology evidence="1 7">Multi-pass membrane protein</topology>
    </subcellularLocation>
</comment>
<dbReference type="NCBIfam" id="TIGR04057">
    <property type="entry name" value="SusC_RagA_signa"/>
    <property type="match status" value="1"/>
</dbReference>
<dbReference type="Pfam" id="PF13715">
    <property type="entry name" value="CarbopepD_reg_2"/>
    <property type="match status" value="1"/>
</dbReference>
<dbReference type="Gene3D" id="2.170.130.10">
    <property type="entry name" value="TonB-dependent receptor, plug domain"/>
    <property type="match status" value="1"/>
</dbReference>
<dbReference type="InterPro" id="IPR037066">
    <property type="entry name" value="Plug_dom_sf"/>
</dbReference>